<feature type="domain" description="HTH marR-type" evidence="1">
    <location>
        <begin position="15"/>
        <end position="148"/>
    </location>
</feature>
<dbReference type="PANTHER" id="PTHR33164">
    <property type="entry name" value="TRANSCRIPTIONAL REGULATOR, MARR FAMILY"/>
    <property type="match status" value="1"/>
</dbReference>
<dbReference type="Gene3D" id="1.10.10.10">
    <property type="entry name" value="Winged helix-like DNA-binding domain superfamily/Winged helix DNA-binding domain"/>
    <property type="match status" value="1"/>
</dbReference>
<dbReference type="SUPFAM" id="SSF46785">
    <property type="entry name" value="Winged helix' DNA-binding domain"/>
    <property type="match status" value="1"/>
</dbReference>
<dbReference type="OrthoDB" id="9783504at2"/>
<accession>A0A366LY55</accession>
<dbReference type="InterPro" id="IPR000835">
    <property type="entry name" value="HTH_MarR-typ"/>
</dbReference>
<reference evidence="2 3" key="1">
    <citation type="submission" date="2018-06" db="EMBL/GenBank/DDBJ databases">
        <title>Sphaerisporangium craniellae sp. nov., isolated from a marine sponge in the South China Sea.</title>
        <authorList>
            <person name="Li L."/>
        </authorList>
    </citation>
    <scope>NUCLEOTIDE SEQUENCE [LARGE SCALE GENOMIC DNA]</scope>
    <source>
        <strain evidence="2 3">LHW63015</strain>
    </source>
</reference>
<dbReference type="InterPro" id="IPR039422">
    <property type="entry name" value="MarR/SlyA-like"/>
</dbReference>
<organism evidence="2 3">
    <name type="scientific">Spongiactinospora rosea</name>
    <dbReference type="NCBI Taxonomy" id="2248750"/>
    <lineage>
        <taxon>Bacteria</taxon>
        <taxon>Bacillati</taxon>
        <taxon>Actinomycetota</taxon>
        <taxon>Actinomycetes</taxon>
        <taxon>Streptosporangiales</taxon>
        <taxon>Streptosporangiaceae</taxon>
        <taxon>Spongiactinospora</taxon>
    </lineage>
</organism>
<comment type="caution">
    <text evidence="2">The sequence shown here is derived from an EMBL/GenBank/DDBJ whole genome shotgun (WGS) entry which is preliminary data.</text>
</comment>
<keyword evidence="3" id="KW-1185">Reference proteome</keyword>
<dbReference type="EMBL" id="QMEY01000007">
    <property type="protein sequence ID" value="RBQ18483.1"/>
    <property type="molecule type" value="Genomic_DNA"/>
</dbReference>
<dbReference type="PROSITE" id="PS50995">
    <property type="entry name" value="HTH_MARR_2"/>
    <property type="match status" value="1"/>
</dbReference>
<dbReference type="AlphaFoldDB" id="A0A366LY55"/>
<dbReference type="Pfam" id="PF12802">
    <property type="entry name" value="MarR_2"/>
    <property type="match status" value="1"/>
</dbReference>
<dbReference type="SMART" id="SM00347">
    <property type="entry name" value="HTH_MARR"/>
    <property type="match status" value="1"/>
</dbReference>
<dbReference type="PANTHER" id="PTHR33164:SF43">
    <property type="entry name" value="HTH-TYPE TRANSCRIPTIONAL REPRESSOR YETL"/>
    <property type="match status" value="1"/>
</dbReference>
<evidence type="ECO:0000259" key="1">
    <source>
        <dbReference type="PROSITE" id="PS50995"/>
    </source>
</evidence>
<dbReference type="GO" id="GO:0006950">
    <property type="term" value="P:response to stress"/>
    <property type="evidence" value="ECO:0007669"/>
    <property type="project" value="TreeGrafter"/>
</dbReference>
<dbReference type="RefSeq" id="WP_113981957.1">
    <property type="nucleotide sequence ID" value="NZ_QMEY01000007.1"/>
</dbReference>
<gene>
    <name evidence="2" type="ORF">DP939_18410</name>
</gene>
<dbReference type="InterPro" id="IPR036388">
    <property type="entry name" value="WH-like_DNA-bd_sf"/>
</dbReference>
<sequence>MTEHVADPGGTADLDRRLADALERLGHGMRSLAQRSARAHGLTPLQQQAVLALSRPSGARKEVAALAAEFDVTTPTMSDAVTALERKGLVSRSPGLDGRRRVLSLTEEGEAVAGELAPWDGPLLAALAALPVGDRAAALHTLLHVIGDLQRRGVVSVARMCTTCRFFGRDEHTDPAAPHHCHLLKAPLALTDLQTDCPEHRPATASA</sequence>
<dbReference type="GO" id="GO:0003700">
    <property type="term" value="F:DNA-binding transcription factor activity"/>
    <property type="evidence" value="ECO:0007669"/>
    <property type="project" value="InterPro"/>
</dbReference>
<dbReference type="InterPro" id="IPR036390">
    <property type="entry name" value="WH_DNA-bd_sf"/>
</dbReference>
<dbReference type="Proteomes" id="UP000253303">
    <property type="component" value="Unassembled WGS sequence"/>
</dbReference>
<protein>
    <submittedName>
        <fullName evidence="2">MarR family transcriptional regulator</fullName>
    </submittedName>
</protein>
<evidence type="ECO:0000313" key="2">
    <source>
        <dbReference type="EMBL" id="RBQ18483.1"/>
    </source>
</evidence>
<name>A0A366LY55_9ACTN</name>
<evidence type="ECO:0000313" key="3">
    <source>
        <dbReference type="Proteomes" id="UP000253303"/>
    </source>
</evidence>
<proteinExistence type="predicted"/>